<name>A0AAD7DFT8_MYCRO</name>
<gene>
    <name evidence="2" type="ORF">B0H17DRAFT_1134448</name>
</gene>
<evidence type="ECO:0000259" key="1">
    <source>
        <dbReference type="Pfam" id="PF22803"/>
    </source>
</evidence>
<feature type="domain" description="Glycan binding protein Y3-like" evidence="1">
    <location>
        <begin position="56"/>
        <end position="142"/>
    </location>
</feature>
<evidence type="ECO:0000313" key="3">
    <source>
        <dbReference type="Proteomes" id="UP001221757"/>
    </source>
</evidence>
<reference evidence="2" key="1">
    <citation type="submission" date="2023-03" db="EMBL/GenBank/DDBJ databases">
        <title>Massive genome expansion in bonnet fungi (Mycena s.s.) driven by repeated elements and novel gene families across ecological guilds.</title>
        <authorList>
            <consortium name="Lawrence Berkeley National Laboratory"/>
            <person name="Harder C.B."/>
            <person name="Miyauchi S."/>
            <person name="Viragh M."/>
            <person name="Kuo A."/>
            <person name="Thoen E."/>
            <person name="Andreopoulos B."/>
            <person name="Lu D."/>
            <person name="Skrede I."/>
            <person name="Drula E."/>
            <person name="Henrissat B."/>
            <person name="Morin E."/>
            <person name="Kohler A."/>
            <person name="Barry K."/>
            <person name="LaButti K."/>
            <person name="Morin E."/>
            <person name="Salamov A."/>
            <person name="Lipzen A."/>
            <person name="Mereny Z."/>
            <person name="Hegedus B."/>
            <person name="Baldrian P."/>
            <person name="Stursova M."/>
            <person name="Weitz H."/>
            <person name="Taylor A."/>
            <person name="Grigoriev I.V."/>
            <person name="Nagy L.G."/>
            <person name="Martin F."/>
            <person name="Kauserud H."/>
        </authorList>
    </citation>
    <scope>NUCLEOTIDE SEQUENCE</scope>
    <source>
        <strain evidence="2">CBHHK067</strain>
    </source>
</reference>
<dbReference type="EMBL" id="JARKIE010000066">
    <property type="protein sequence ID" value="KAJ7690184.1"/>
    <property type="molecule type" value="Genomic_DNA"/>
</dbReference>
<proteinExistence type="predicted"/>
<protein>
    <recommendedName>
        <fullName evidence="1">Glycan binding protein Y3-like domain-containing protein</fullName>
    </recommendedName>
</protein>
<accession>A0AAD7DFT8</accession>
<sequence>MFYNLKVNNVLQPSHSLTHSWQALSVTALAFVVTPALGQQLGLDCTTGQTTGSCGQTFFTTFCSSVQNQVIPPSGSTQRCFTAGSGLKCDFRARNTDLVNSHNVTAQDCETALNVVNLVCAEGGSAKFTGGPFQFFGLPNTGPFAADGGKQRDIMMISIQLTPSLGVVTQFDTCLSGRDWSQKFDSVGIF</sequence>
<dbReference type="InterPro" id="IPR054443">
    <property type="entry name" value="Y3-like_dom"/>
</dbReference>
<comment type="caution">
    <text evidence="2">The sequence shown here is derived from an EMBL/GenBank/DDBJ whole genome shotgun (WGS) entry which is preliminary data.</text>
</comment>
<keyword evidence="3" id="KW-1185">Reference proteome</keyword>
<dbReference type="AlphaFoldDB" id="A0AAD7DFT8"/>
<dbReference type="Pfam" id="PF22803">
    <property type="entry name" value="GBD_Y3"/>
    <property type="match status" value="1"/>
</dbReference>
<organism evidence="2 3">
    <name type="scientific">Mycena rosella</name>
    <name type="common">Pink bonnet</name>
    <name type="synonym">Agaricus rosellus</name>
    <dbReference type="NCBI Taxonomy" id="1033263"/>
    <lineage>
        <taxon>Eukaryota</taxon>
        <taxon>Fungi</taxon>
        <taxon>Dikarya</taxon>
        <taxon>Basidiomycota</taxon>
        <taxon>Agaricomycotina</taxon>
        <taxon>Agaricomycetes</taxon>
        <taxon>Agaricomycetidae</taxon>
        <taxon>Agaricales</taxon>
        <taxon>Marasmiineae</taxon>
        <taxon>Mycenaceae</taxon>
        <taxon>Mycena</taxon>
    </lineage>
</organism>
<dbReference type="Proteomes" id="UP001221757">
    <property type="component" value="Unassembled WGS sequence"/>
</dbReference>
<evidence type="ECO:0000313" key="2">
    <source>
        <dbReference type="EMBL" id="KAJ7690184.1"/>
    </source>
</evidence>